<dbReference type="EMBL" id="CM042020">
    <property type="protein sequence ID" value="KAI3822670.1"/>
    <property type="molecule type" value="Genomic_DNA"/>
</dbReference>
<accession>A0ACB9JRR2</accession>
<evidence type="ECO:0000313" key="1">
    <source>
        <dbReference type="EMBL" id="KAI3822670.1"/>
    </source>
</evidence>
<reference evidence="2" key="1">
    <citation type="journal article" date="2022" name="Mol. Ecol. Resour.">
        <title>The genomes of chicory, endive, great burdock and yacon provide insights into Asteraceae palaeo-polyploidization history and plant inulin production.</title>
        <authorList>
            <person name="Fan W."/>
            <person name="Wang S."/>
            <person name="Wang H."/>
            <person name="Wang A."/>
            <person name="Jiang F."/>
            <person name="Liu H."/>
            <person name="Zhao H."/>
            <person name="Xu D."/>
            <person name="Zhang Y."/>
        </authorList>
    </citation>
    <scope>NUCLEOTIDE SEQUENCE [LARGE SCALE GENOMIC DNA]</scope>
    <source>
        <strain evidence="2">cv. Yunnan</strain>
    </source>
</reference>
<keyword evidence="2" id="KW-1185">Reference proteome</keyword>
<proteinExistence type="predicted"/>
<organism evidence="1 2">
    <name type="scientific">Smallanthus sonchifolius</name>
    <dbReference type="NCBI Taxonomy" id="185202"/>
    <lineage>
        <taxon>Eukaryota</taxon>
        <taxon>Viridiplantae</taxon>
        <taxon>Streptophyta</taxon>
        <taxon>Embryophyta</taxon>
        <taxon>Tracheophyta</taxon>
        <taxon>Spermatophyta</taxon>
        <taxon>Magnoliopsida</taxon>
        <taxon>eudicotyledons</taxon>
        <taxon>Gunneridae</taxon>
        <taxon>Pentapetalae</taxon>
        <taxon>asterids</taxon>
        <taxon>campanulids</taxon>
        <taxon>Asterales</taxon>
        <taxon>Asteraceae</taxon>
        <taxon>Asteroideae</taxon>
        <taxon>Heliantheae alliance</taxon>
        <taxon>Millerieae</taxon>
        <taxon>Smallanthus</taxon>
    </lineage>
</organism>
<protein>
    <submittedName>
        <fullName evidence="1">Uncharacterized protein</fullName>
    </submittedName>
</protein>
<reference evidence="1 2" key="2">
    <citation type="journal article" date="2022" name="Mol. Ecol. Resour.">
        <title>The genomes of chicory, endive, great burdock and yacon provide insights into Asteraceae paleo-polyploidization history and plant inulin production.</title>
        <authorList>
            <person name="Fan W."/>
            <person name="Wang S."/>
            <person name="Wang H."/>
            <person name="Wang A."/>
            <person name="Jiang F."/>
            <person name="Liu H."/>
            <person name="Zhao H."/>
            <person name="Xu D."/>
            <person name="Zhang Y."/>
        </authorList>
    </citation>
    <scope>NUCLEOTIDE SEQUENCE [LARGE SCALE GENOMIC DNA]</scope>
    <source>
        <strain evidence="2">cv. Yunnan</strain>
        <tissue evidence="1">Leaves</tissue>
    </source>
</reference>
<name>A0ACB9JRR2_9ASTR</name>
<comment type="caution">
    <text evidence="1">The sequence shown here is derived from an EMBL/GenBank/DDBJ whole genome shotgun (WGS) entry which is preliminary data.</text>
</comment>
<sequence>MDDSFVALKWLQALTRNPNGGQLTDDVVDCCDFDRFSVFGDSSRGNLAHHLAVRLGPGSPELTPIKIRGYVMLTPFFGGTERTKSEGLPEKVLNVDILNT</sequence>
<dbReference type="Proteomes" id="UP001056120">
    <property type="component" value="Linkage Group LG03"/>
</dbReference>
<gene>
    <name evidence="1" type="ORF">L1987_10265</name>
</gene>
<evidence type="ECO:0000313" key="2">
    <source>
        <dbReference type="Proteomes" id="UP001056120"/>
    </source>
</evidence>